<dbReference type="Pfam" id="PF04267">
    <property type="entry name" value="SoxD"/>
    <property type="match status" value="1"/>
</dbReference>
<evidence type="ECO:0000313" key="1">
    <source>
        <dbReference type="EMBL" id="MCP1675257.1"/>
    </source>
</evidence>
<accession>A0AAE3G4J6</accession>
<reference evidence="1" key="1">
    <citation type="submission" date="2022-03" db="EMBL/GenBank/DDBJ databases">
        <title>Genomic Encyclopedia of Type Strains, Phase III (KMG-III): the genomes of soil and plant-associated and newly described type strains.</title>
        <authorList>
            <person name="Whitman W."/>
        </authorList>
    </citation>
    <scope>NUCLEOTIDE SEQUENCE</scope>
    <source>
        <strain evidence="1">ANL 6-2</strain>
    </source>
</reference>
<comment type="caution">
    <text evidence="1">The sequence shown here is derived from an EMBL/GenBank/DDBJ whole genome shotgun (WGS) entry which is preliminary data.</text>
</comment>
<dbReference type="InterPro" id="IPR038561">
    <property type="entry name" value="SoxD_sf"/>
</dbReference>
<keyword evidence="2" id="KW-1185">Reference proteome</keyword>
<protein>
    <submittedName>
        <fullName evidence="1">Sarcosine oxidase subunit delta</fullName>
        <ecNumber evidence="1">1.5.3.1</ecNumber>
    </submittedName>
</protein>
<dbReference type="AlphaFoldDB" id="A0AAE3G4J6"/>
<dbReference type="RefSeq" id="WP_253478427.1">
    <property type="nucleotide sequence ID" value="NZ_JALJXV010000005.1"/>
</dbReference>
<dbReference type="InterPro" id="IPR006279">
    <property type="entry name" value="SoxD"/>
</dbReference>
<sequence>MHRIDCPWCGLRDEAEFQYQGDASVAPPALDARPEAAVSAVYIRTNPRGWHREWWHHVGGCRQFVQVIRHTVSHRIAATGRPGDELEFLHE</sequence>
<evidence type="ECO:0000313" key="2">
    <source>
        <dbReference type="Proteomes" id="UP001205843"/>
    </source>
</evidence>
<organism evidence="1 2">
    <name type="scientific">Natronocella acetinitrilica</name>
    <dbReference type="NCBI Taxonomy" id="414046"/>
    <lineage>
        <taxon>Bacteria</taxon>
        <taxon>Pseudomonadati</taxon>
        <taxon>Pseudomonadota</taxon>
        <taxon>Gammaproteobacteria</taxon>
        <taxon>Chromatiales</taxon>
        <taxon>Ectothiorhodospiraceae</taxon>
        <taxon>Natronocella</taxon>
    </lineage>
</organism>
<dbReference type="Gene3D" id="3.30.2270.10">
    <property type="entry name" value="Folate-binding superfamily"/>
    <property type="match status" value="1"/>
</dbReference>
<name>A0AAE3G4J6_9GAMM</name>
<gene>
    <name evidence="1" type="ORF">J2T57_002405</name>
</gene>
<dbReference type="EMBL" id="JALJXV010000005">
    <property type="protein sequence ID" value="MCP1675257.1"/>
    <property type="molecule type" value="Genomic_DNA"/>
</dbReference>
<keyword evidence="1" id="KW-0560">Oxidoreductase</keyword>
<proteinExistence type="predicted"/>
<dbReference type="GO" id="GO:0046653">
    <property type="term" value="P:tetrahydrofolate metabolic process"/>
    <property type="evidence" value="ECO:0007669"/>
    <property type="project" value="InterPro"/>
</dbReference>
<dbReference type="GO" id="GO:0008115">
    <property type="term" value="F:sarcosine oxidase activity"/>
    <property type="evidence" value="ECO:0007669"/>
    <property type="project" value="UniProtKB-EC"/>
</dbReference>
<dbReference type="EC" id="1.5.3.1" evidence="1"/>
<dbReference type="Proteomes" id="UP001205843">
    <property type="component" value="Unassembled WGS sequence"/>
</dbReference>